<dbReference type="GO" id="GO:0006730">
    <property type="term" value="P:one-carbon metabolic process"/>
    <property type="evidence" value="ECO:0007669"/>
    <property type="project" value="UniProtKB-KW"/>
</dbReference>
<evidence type="ECO:0000313" key="14">
    <source>
        <dbReference type="Proteomes" id="UP001237642"/>
    </source>
</evidence>
<evidence type="ECO:0000256" key="8">
    <source>
        <dbReference type="ARBA" id="ARBA00033091"/>
    </source>
</evidence>
<dbReference type="PANTHER" id="PTHR23420:SF0">
    <property type="entry name" value="ADENOSYLHOMOCYSTEINASE"/>
    <property type="match status" value="1"/>
</dbReference>
<dbReference type="AlphaFoldDB" id="A0AAD8I8F4"/>
<dbReference type="PANTHER" id="PTHR23420">
    <property type="entry name" value="ADENOSYLHOMOCYSTEINASE"/>
    <property type="match status" value="1"/>
</dbReference>
<comment type="caution">
    <text evidence="13">The sequence shown here is derived from an EMBL/GenBank/DDBJ whole genome shotgun (WGS) entry which is preliminary data.</text>
</comment>
<sequence length="534" mass="57324">MVSSGEKSPPKSMPGSLPSHSSFLSRVFSVETSGSQTKAKDFINADLGRLKLNKADVDLPGLIKCRAKFSPYQPLKHLKIAASLNGTTPNVDLMETLAACGAQVGWSSIDDDAVAAITRDSGVVFSLEGQTLKDKWSSKARVLDFGTSGGPHLIFDDFGDFIQLIDEGVKAEQVFAIGGILPDPASTDDEAFKAMLAVIGEGLKSDPKKYHKIKDGIVGATIGTPTGANRLMQMQRSGTLLCPVIVIDSNKFANYLTGGCQSLPDDLMNATNVRIAGKVAVVAGYGDIGRSCAAALKQARARVVVVEMDPVWALQANMDGIQVQLMKDAVSEADIFVTTTDYKDMITVEDMRKMNNNAIICNIGSFVSQTDMIGLQTLPGVKKITINPITDKFVFSETGRAIIVLAEGLPMKLSCATAPPSFALSTSLTNQVFALLELWNERSSGKYEKKVYDFPKHLDEEVAALHPEKLGANPTLLSEDQADHICIPVEGDHQPANNKHGVDWWVKICGAVASCLSFLLAVARFVLRLCGDGN</sequence>
<dbReference type="SUPFAM" id="SSF51735">
    <property type="entry name" value="NAD(P)-binding Rossmann-fold domains"/>
    <property type="match status" value="1"/>
</dbReference>
<comment type="similarity">
    <text evidence="4">Belongs to the adenosylhomocysteinase family.</text>
</comment>
<dbReference type="InterPro" id="IPR036291">
    <property type="entry name" value="NAD(P)-bd_dom_sf"/>
</dbReference>
<dbReference type="EMBL" id="JAUIZM010000006">
    <property type="protein sequence ID" value="KAK1381142.1"/>
    <property type="molecule type" value="Genomic_DNA"/>
</dbReference>
<dbReference type="GO" id="GO:0033353">
    <property type="term" value="P:S-adenosylmethionine cycle"/>
    <property type="evidence" value="ECO:0007669"/>
    <property type="project" value="TreeGrafter"/>
</dbReference>
<proteinExistence type="inferred from homology"/>
<protein>
    <recommendedName>
        <fullName evidence="5">Adenosylhomocysteinase</fullName>
        <ecNumber evidence="9">3.13.2.1</ecNumber>
    </recommendedName>
    <alternativeName>
        <fullName evidence="8">S-adenosyl-L-homocysteine hydrolase</fullName>
    </alternativeName>
</protein>
<dbReference type="Pfam" id="PF00670">
    <property type="entry name" value="AdoHcyase_NAD"/>
    <property type="match status" value="1"/>
</dbReference>
<evidence type="ECO:0000256" key="9">
    <source>
        <dbReference type="ARBA" id="ARBA00034527"/>
    </source>
</evidence>
<evidence type="ECO:0000256" key="11">
    <source>
        <dbReference type="SAM" id="MobiDB-lite"/>
    </source>
</evidence>
<dbReference type="GO" id="GO:0004013">
    <property type="term" value="F:adenosylhomocysteinase activity"/>
    <property type="evidence" value="ECO:0007669"/>
    <property type="project" value="UniProtKB-EC"/>
</dbReference>
<feature type="region of interest" description="Disordered" evidence="11">
    <location>
        <begin position="1"/>
        <end position="20"/>
    </location>
</feature>
<evidence type="ECO:0000256" key="7">
    <source>
        <dbReference type="ARBA" id="ARBA00023027"/>
    </source>
</evidence>
<dbReference type="EC" id="3.13.2.1" evidence="9"/>
<evidence type="ECO:0000256" key="5">
    <source>
        <dbReference type="ARBA" id="ARBA00022091"/>
    </source>
</evidence>
<evidence type="ECO:0000313" key="13">
    <source>
        <dbReference type="EMBL" id="KAK1381142.1"/>
    </source>
</evidence>
<reference evidence="13" key="2">
    <citation type="submission" date="2023-05" db="EMBL/GenBank/DDBJ databases">
        <authorList>
            <person name="Schelkunov M.I."/>
        </authorList>
    </citation>
    <scope>NUCLEOTIDE SEQUENCE</scope>
    <source>
        <strain evidence="13">Hsosn_3</strain>
        <tissue evidence="13">Leaf</tissue>
    </source>
</reference>
<keyword evidence="7" id="KW-0520">NAD</keyword>
<keyword evidence="14" id="KW-1185">Reference proteome</keyword>
<name>A0AAD8I8F4_9APIA</name>
<dbReference type="Proteomes" id="UP001237642">
    <property type="component" value="Unassembled WGS sequence"/>
</dbReference>
<comment type="catalytic activity">
    <reaction evidence="10">
        <text>S-adenosyl-L-homocysteine + H2O = L-homocysteine + adenosine</text>
        <dbReference type="Rhea" id="RHEA:21708"/>
        <dbReference type="ChEBI" id="CHEBI:15377"/>
        <dbReference type="ChEBI" id="CHEBI:16335"/>
        <dbReference type="ChEBI" id="CHEBI:57856"/>
        <dbReference type="ChEBI" id="CHEBI:58199"/>
        <dbReference type="EC" id="3.13.2.1"/>
    </reaction>
</comment>
<feature type="domain" description="S-adenosyl-L-homocysteine hydrolase NAD binding" evidence="12">
    <location>
        <begin position="253"/>
        <end position="418"/>
    </location>
</feature>
<dbReference type="Gene3D" id="3.40.50.720">
    <property type="entry name" value="NAD(P)-binding Rossmann-like Domain"/>
    <property type="match status" value="1"/>
</dbReference>
<reference evidence="13" key="1">
    <citation type="submission" date="2023-02" db="EMBL/GenBank/DDBJ databases">
        <title>Genome of toxic invasive species Heracleum sosnowskyi carries increased number of genes despite the absence of recent whole-genome duplications.</title>
        <authorList>
            <person name="Schelkunov M."/>
            <person name="Shtratnikova V."/>
            <person name="Makarenko M."/>
            <person name="Klepikova A."/>
            <person name="Omelchenko D."/>
            <person name="Novikova G."/>
            <person name="Obukhova E."/>
            <person name="Bogdanov V."/>
            <person name="Penin A."/>
            <person name="Logacheva M."/>
        </authorList>
    </citation>
    <scope>NUCLEOTIDE SEQUENCE</scope>
    <source>
        <strain evidence="13">Hsosn_3</strain>
        <tissue evidence="13">Leaf</tissue>
    </source>
</reference>
<dbReference type="GO" id="GO:0005829">
    <property type="term" value="C:cytosol"/>
    <property type="evidence" value="ECO:0007669"/>
    <property type="project" value="TreeGrafter"/>
</dbReference>
<accession>A0AAD8I8F4</accession>
<dbReference type="InterPro" id="IPR000043">
    <property type="entry name" value="Adenosylhomocysteinase-like"/>
</dbReference>
<dbReference type="Gene3D" id="3.40.50.1480">
    <property type="entry name" value="Adenosylhomocysteinase-like"/>
    <property type="match status" value="1"/>
</dbReference>
<evidence type="ECO:0000256" key="1">
    <source>
        <dbReference type="ARBA" id="ARBA00001911"/>
    </source>
</evidence>
<dbReference type="InterPro" id="IPR042172">
    <property type="entry name" value="Adenosylhomocyst_ase-like_sf"/>
</dbReference>
<evidence type="ECO:0000259" key="12">
    <source>
        <dbReference type="SMART" id="SM00997"/>
    </source>
</evidence>
<dbReference type="SUPFAM" id="SSF52283">
    <property type="entry name" value="Formate/glycerate dehydrogenase catalytic domain-like"/>
    <property type="match status" value="2"/>
</dbReference>
<evidence type="ECO:0000256" key="2">
    <source>
        <dbReference type="ARBA" id="ARBA00002639"/>
    </source>
</evidence>
<comment type="function">
    <text evidence="2">Adenosylhomocysteine is a competitive inhibitor of S-adenosyl-L-methionine-dependent methyl transferase reactions; therefore adenosylhomocysteinase may play a key role in the control of methylations via regulation of the intracellular concentration of adenosylhomocysteine.</text>
</comment>
<evidence type="ECO:0000256" key="4">
    <source>
        <dbReference type="ARBA" id="ARBA00007122"/>
    </source>
</evidence>
<keyword evidence="6" id="KW-0554">One-carbon metabolism</keyword>
<evidence type="ECO:0000256" key="6">
    <source>
        <dbReference type="ARBA" id="ARBA00022563"/>
    </source>
</evidence>
<comment type="pathway">
    <text evidence="3">Amino-acid biosynthesis; L-homocysteine biosynthesis; L-homocysteine from S-adenosyl-L-homocysteine: step 1/1.</text>
</comment>
<dbReference type="SMART" id="SM00996">
    <property type="entry name" value="AdoHcyase"/>
    <property type="match status" value="1"/>
</dbReference>
<gene>
    <name evidence="13" type="ORF">POM88_027886</name>
</gene>
<evidence type="ECO:0000256" key="10">
    <source>
        <dbReference type="ARBA" id="ARBA00048858"/>
    </source>
</evidence>
<dbReference type="InterPro" id="IPR015878">
    <property type="entry name" value="Ado_hCys_hydrolase_NAD-bd"/>
</dbReference>
<organism evidence="13 14">
    <name type="scientific">Heracleum sosnowskyi</name>
    <dbReference type="NCBI Taxonomy" id="360622"/>
    <lineage>
        <taxon>Eukaryota</taxon>
        <taxon>Viridiplantae</taxon>
        <taxon>Streptophyta</taxon>
        <taxon>Embryophyta</taxon>
        <taxon>Tracheophyta</taxon>
        <taxon>Spermatophyta</taxon>
        <taxon>Magnoliopsida</taxon>
        <taxon>eudicotyledons</taxon>
        <taxon>Gunneridae</taxon>
        <taxon>Pentapetalae</taxon>
        <taxon>asterids</taxon>
        <taxon>campanulids</taxon>
        <taxon>Apiales</taxon>
        <taxon>Apiaceae</taxon>
        <taxon>Apioideae</taxon>
        <taxon>apioid superclade</taxon>
        <taxon>Tordylieae</taxon>
        <taxon>Tordyliinae</taxon>
        <taxon>Heracleum</taxon>
    </lineage>
</organism>
<evidence type="ECO:0000256" key="3">
    <source>
        <dbReference type="ARBA" id="ARBA00005195"/>
    </source>
</evidence>
<dbReference type="Pfam" id="PF05221">
    <property type="entry name" value="AdoHcyase"/>
    <property type="match status" value="1"/>
</dbReference>
<dbReference type="SMART" id="SM00997">
    <property type="entry name" value="AdoHcyase_NAD"/>
    <property type="match status" value="1"/>
</dbReference>
<comment type="cofactor">
    <cofactor evidence="1">
        <name>NAD(+)</name>
        <dbReference type="ChEBI" id="CHEBI:57540"/>
    </cofactor>
</comment>